<dbReference type="FunFam" id="3.30.559.10:FF:000008">
    <property type="entry name" value="Tryptamine hydroxycinnamoyl transferase"/>
    <property type="match status" value="1"/>
</dbReference>
<evidence type="ECO:0000256" key="1">
    <source>
        <dbReference type="ARBA" id="ARBA00009861"/>
    </source>
</evidence>
<dbReference type="InterPro" id="IPR023213">
    <property type="entry name" value="CAT-like_dom_sf"/>
</dbReference>
<dbReference type="STRING" id="218851.A0A2G5CGS7"/>
<dbReference type="Pfam" id="PF02458">
    <property type="entry name" value="Transferase"/>
    <property type="match status" value="1"/>
</dbReference>
<protein>
    <recommendedName>
        <fullName evidence="6">Spermidine hydroxycinnamoyl transferase</fullName>
    </recommendedName>
</protein>
<dbReference type="GO" id="GO:0016747">
    <property type="term" value="F:acyltransferase activity, transferring groups other than amino-acyl groups"/>
    <property type="evidence" value="ECO:0007669"/>
    <property type="project" value="TreeGrafter"/>
</dbReference>
<dbReference type="Gene3D" id="3.30.559.10">
    <property type="entry name" value="Chloramphenicol acetyltransferase-like domain"/>
    <property type="match status" value="2"/>
</dbReference>
<dbReference type="PANTHER" id="PTHR31642">
    <property type="entry name" value="TRICHOTHECENE 3-O-ACETYLTRANSFERASE"/>
    <property type="match status" value="1"/>
</dbReference>
<dbReference type="InterPro" id="IPR050317">
    <property type="entry name" value="Plant_Fungal_Acyltransferase"/>
</dbReference>
<keyword evidence="3" id="KW-0012">Acyltransferase</keyword>
<evidence type="ECO:0000313" key="4">
    <source>
        <dbReference type="EMBL" id="PIA30482.1"/>
    </source>
</evidence>
<evidence type="ECO:0008006" key="6">
    <source>
        <dbReference type="Google" id="ProtNLM"/>
    </source>
</evidence>
<gene>
    <name evidence="4" type="ORF">AQUCO_05500035v1</name>
</gene>
<keyword evidence="2" id="KW-0808">Transferase</keyword>
<keyword evidence="5" id="KW-1185">Reference proteome</keyword>
<dbReference type="FunCoup" id="A0A2G5CGS7">
    <property type="interactions" value="104"/>
</dbReference>
<dbReference type="Proteomes" id="UP000230069">
    <property type="component" value="Unassembled WGS sequence"/>
</dbReference>
<reference evidence="4 5" key="1">
    <citation type="submission" date="2017-09" db="EMBL/GenBank/DDBJ databases">
        <title>WGS assembly of Aquilegia coerulea Goldsmith.</title>
        <authorList>
            <person name="Hodges S."/>
            <person name="Kramer E."/>
            <person name="Nordborg M."/>
            <person name="Tomkins J."/>
            <person name="Borevitz J."/>
            <person name="Derieg N."/>
            <person name="Yan J."/>
            <person name="Mihaltcheva S."/>
            <person name="Hayes R.D."/>
            <person name="Rokhsar D."/>
        </authorList>
    </citation>
    <scope>NUCLEOTIDE SEQUENCE [LARGE SCALE GENOMIC DNA]</scope>
    <source>
        <strain evidence="5">cv. Goldsmith</strain>
    </source>
</reference>
<dbReference type="EMBL" id="KZ305072">
    <property type="protein sequence ID" value="PIA30482.1"/>
    <property type="molecule type" value="Genomic_DNA"/>
</dbReference>
<organism evidence="4 5">
    <name type="scientific">Aquilegia coerulea</name>
    <name type="common">Rocky mountain columbine</name>
    <dbReference type="NCBI Taxonomy" id="218851"/>
    <lineage>
        <taxon>Eukaryota</taxon>
        <taxon>Viridiplantae</taxon>
        <taxon>Streptophyta</taxon>
        <taxon>Embryophyta</taxon>
        <taxon>Tracheophyta</taxon>
        <taxon>Spermatophyta</taxon>
        <taxon>Magnoliopsida</taxon>
        <taxon>Ranunculales</taxon>
        <taxon>Ranunculaceae</taxon>
        <taxon>Thalictroideae</taxon>
        <taxon>Aquilegia</taxon>
    </lineage>
</organism>
<dbReference type="AlphaFoldDB" id="A0A2G5CGS7"/>
<evidence type="ECO:0000256" key="2">
    <source>
        <dbReference type="ARBA" id="ARBA00022679"/>
    </source>
</evidence>
<proteinExistence type="inferred from homology"/>
<comment type="similarity">
    <text evidence="1">Belongs to the plant acyltransferase family.</text>
</comment>
<dbReference type="PANTHER" id="PTHR31642:SF324">
    <property type="entry name" value="SPERMIDINE HYDROXYCINNAMOYL TRANSFERASE"/>
    <property type="match status" value="1"/>
</dbReference>
<dbReference type="InParanoid" id="A0A2G5CGS7"/>
<sequence>MVSIKCTYTVKPNHPTPTIKLCLPEMDQYAPTTHAPTIYFYRSVANNGSALSLIETLKSSLSCTLVHYFPLAGRLHWIGGGRLELHCNGMGAEIIEAESENKIEDYGDFRPTAEIRKLVPYVDYNNDISELPLVLVQLTKFKCGGISIGMAVSHIIADGKGALGFISTWANIARGDQDKEIVEPFHDRTVCYKGDPSAKPRFDHVEFKALPTLIGCNEMEERQKETTVTMLKLTKNQVEKLQQHANEHESSEDLKREYTRYEAIAGWIWICVSKARRLQAEQLTSLKVAVDCRNRLQPSLPSGYYGNVIMLTVATAKSGELFMVSPLGLEYACGKIRQVLEMTTQDYLQSAMDFLVSQPDLTPFRCGFHTVGCTQGIYQGCPNLVVTSWFGLPIYDADFGWGKPFFMGPAALSSDGKCFIIPGDGDGSVSIAMRLQVAHMNDFEKLFYEAI</sequence>
<evidence type="ECO:0000256" key="3">
    <source>
        <dbReference type="ARBA" id="ARBA00023315"/>
    </source>
</evidence>
<dbReference type="OrthoDB" id="671439at2759"/>
<accession>A0A2G5CGS7</accession>
<name>A0A2G5CGS7_AQUCA</name>
<evidence type="ECO:0000313" key="5">
    <source>
        <dbReference type="Proteomes" id="UP000230069"/>
    </source>
</evidence>